<dbReference type="InterPro" id="IPR006311">
    <property type="entry name" value="TAT_signal"/>
</dbReference>
<evidence type="ECO:0000256" key="2">
    <source>
        <dbReference type="SAM" id="SignalP"/>
    </source>
</evidence>
<dbReference type="NCBIfam" id="TIGR01409">
    <property type="entry name" value="TAT_signal_seq"/>
    <property type="match status" value="1"/>
</dbReference>
<evidence type="ECO:0000256" key="1">
    <source>
        <dbReference type="ARBA" id="ARBA00006987"/>
    </source>
</evidence>
<reference evidence="4" key="1">
    <citation type="journal article" date="2019" name="Int. J. Syst. Evol. Microbiol.">
        <title>The Global Catalogue of Microorganisms (GCM) 10K type strain sequencing project: providing services to taxonomists for standard genome sequencing and annotation.</title>
        <authorList>
            <consortium name="The Broad Institute Genomics Platform"/>
            <consortium name="The Broad Institute Genome Sequencing Center for Infectious Disease"/>
            <person name="Wu L."/>
            <person name="Ma J."/>
        </authorList>
    </citation>
    <scope>NUCLEOTIDE SEQUENCE [LARGE SCALE GENOMIC DNA]</scope>
    <source>
        <strain evidence="4">CGMCC 1.16855</strain>
    </source>
</reference>
<feature type="chain" id="PRO_5047027580" evidence="2">
    <location>
        <begin position="26"/>
        <end position="332"/>
    </location>
</feature>
<protein>
    <submittedName>
        <fullName evidence="3">Bug family tripartite tricarboxylate transporter substrate binding protein</fullName>
    </submittedName>
</protein>
<dbReference type="EMBL" id="JBHRSB010000004">
    <property type="protein sequence ID" value="MFC3001044.1"/>
    <property type="molecule type" value="Genomic_DNA"/>
</dbReference>
<dbReference type="PANTHER" id="PTHR42928">
    <property type="entry name" value="TRICARBOXYLATE-BINDING PROTEIN"/>
    <property type="match status" value="1"/>
</dbReference>
<keyword evidence="4" id="KW-1185">Reference proteome</keyword>
<name>A0ABV7BWG7_9PROT</name>
<gene>
    <name evidence="3" type="ORF">ACFOD3_14160</name>
</gene>
<comment type="similarity">
    <text evidence="1">Belongs to the UPF0065 (bug) family.</text>
</comment>
<evidence type="ECO:0000313" key="4">
    <source>
        <dbReference type="Proteomes" id="UP001595420"/>
    </source>
</evidence>
<evidence type="ECO:0000313" key="3">
    <source>
        <dbReference type="EMBL" id="MFC3001044.1"/>
    </source>
</evidence>
<dbReference type="Pfam" id="PF03401">
    <property type="entry name" value="TctC"/>
    <property type="match status" value="1"/>
</dbReference>
<feature type="signal peptide" evidence="2">
    <location>
        <begin position="1"/>
        <end position="25"/>
    </location>
</feature>
<dbReference type="InterPro" id="IPR005064">
    <property type="entry name" value="BUG"/>
</dbReference>
<dbReference type="PROSITE" id="PS51318">
    <property type="entry name" value="TAT"/>
    <property type="match status" value="1"/>
</dbReference>
<dbReference type="PIRSF" id="PIRSF017082">
    <property type="entry name" value="YflP"/>
    <property type="match status" value="1"/>
</dbReference>
<organism evidence="3 4">
    <name type="scientific">Falsiroseomonas tokyonensis</name>
    <dbReference type="NCBI Taxonomy" id="430521"/>
    <lineage>
        <taxon>Bacteria</taxon>
        <taxon>Pseudomonadati</taxon>
        <taxon>Pseudomonadota</taxon>
        <taxon>Alphaproteobacteria</taxon>
        <taxon>Acetobacterales</taxon>
        <taxon>Roseomonadaceae</taxon>
        <taxon>Falsiroseomonas</taxon>
    </lineage>
</organism>
<dbReference type="PANTHER" id="PTHR42928:SF5">
    <property type="entry name" value="BLR1237 PROTEIN"/>
    <property type="match status" value="1"/>
</dbReference>
<proteinExistence type="inferred from homology"/>
<dbReference type="RefSeq" id="WP_216837137.1">
    <property type="nucleotide sequence ID" value="NZ_JAFNJS010000004.1"/>
</dbReference>
<keyword evidence="2" id="KW-0732">Signal</keyword>
<sequence>MSRRSLLGMVLAAGLAAGLAPPAWAFPDRTITLAVGFAPGGSTDITSRLLADRLGPALGPNGRVVVENRPGAAGIIASDWLRRQTPDGHVLMLVEASSHALAPAAIVGGTRYDPIADYTHIAIVGSGPMILVAQPEMPVRTPQQMVARMREGVAEQLPFASSGVASMPHLSGEMFAHAMGLGGRFPHVPYRSGGLMVESIAKAETQWGVAVLASAAGQVRDGRVRGIAVTGMERFPAFPDIPTLNETALPGFDLENWFAVIGPPGLPQPVVAQLNAAIREALGQAQLRERLLTAGVAPWTRPNSPADATAFFRSELTKFQQVVARTGVKLEP</sequence>
<comment type="caution">
    <text evidence="3">The sequence shown here is derived from an EMBL/GenBank/DDBJ whole genome shotgun (WGS) entry which is preliminary data.</text>
</comment>
<dbReference type="InterPro" id="IPR019546">
    <property type="entry name" value="TAT_signal_bac_arc"/>
</dbReference>
<dbReference type="Proteomes" id="UP001595420">
    <property type="component" value="Unassembled WGS sequence"/>
</dbReference>
<accession>A0ABV7BWG7</accession>